<dbReference type="STRING" id="1798697.A2373_02000"/>
<evidence type="ECO:0008006" key="4">
    <source>
        <dbReference type="Google" id="ProtNLM"/>
    </source>
</evidence>
<evidence type="ECO:0000256" key="1">
    <source>
        <dbReference type="SAM" id="Phobius"/>
    </source>
</evidence>
<name>A0A1F6NJF1_9BACT</name>
<organism evidence="2 3">
    <name type="scientific">Candidatus Magasanikbacteria bacterium RIFOXYB1_FULL_40_15</name>
    <dbReference type="NCBI Taxonomy" id="1798697"/>
    <lineage>
        <taxon>Bacteria</taxon>
        <taxon>Candidatus Magasanikiibacteriota</taxon>
    </lineage>
</organism>
<feature type="transmembrane region" description="Helical" evidence="1">
    <location>
        <begin position="7"/>
        <end position="25"/>
    </location>
</feature>
<sequence>MKKSKILLILAGVVVVLVGIVFFIFSDKDKNEDNFTDSVNNLKQILGDQALAQKMRDTENSADAKKREVVGVQRGIVMSEIDYTHQAMLADVTGGKAGGIVNTAYDNRIYYLSASFAELPELKNGDFYEGWLVKQEPFSFVSVGKAEKLGGVYSNIYKSETDLMGYDFYVLTLEPDDGDPSSAVHVLEGYLMKK</sequence>
<keyword evidence="1" id="KW-0472">Membrane</keyword>
<evidence type="ECO:0000313" key="2">
    <source>
        <dbReference type="EMBL" id="OGH83870.1"/>
    </source>
</evidence>
<accession>A0A1F6NJF1</accession>
<keyword evidence="1" id="KW-1133">Transmembrane helix</keyword>
<protein>
    <recommendedName>
        <fullName evidence="4">Anti-sigma factor</fullName>
    </recommendedName>
</protein>
<dbReference type="EMBL" id="MFQS01000009">
    <property type="protein sequence ID" value="OGH83870.1"/>
    <property type="molecule type" value="Genomic_DNA"/>
</dbReference>
<reference evidence="2 3" key="1">
    <citation type="journal article" date="2016" name="Nat. Commun.">
        <title>Thousands of microbial genomes shed light on interconnected biogeochemical processes in an aquifer system.</title>
        <authorList>
            <person name="Anantharaman K."/>
            <person name="Brown C.T."/>
            <person name="Hug L.A."/>
            <person name="Sharon I."/>
            <person name="Castelle C.J."/>
            <person name="Probst A.J."/>
            <person name="Thomas B.C."/>
            <person name="Singh A."/>
            <person name="Wilkins M.J."/>
            <person name="Karaoz U."/>
            <person name="Brodie E.L."/>
            <person name="Williams K.H."/>
            <person name="Hubbard S.S."/>
            <person name="Banfield J.F."/>
        </authorList>
    </citation>
    <scope>NUCLEOTIDE SEQUENCE [LARGE SCALE GENOMIC DNA]</scope>
</reference>
<gene>
    <name evidence="2" type="ORF">A2373_02000</name>
</gene>
<proteinExistence type="predicted"/>
<dbReference type="Proteomes" id="UP000176300">
    <property type="component" value="Unassembled WGS sequence"/>
</dbReference>
<keyword evidence="1" id="KW-0812">Transmembrane</keyword>
<evidence type="ECO:0000313" key="3">
    <source>
        <dbReference type="Proteomes" id="UP000176300"/>
    </source>
</evidence>
<comment type="caution">
    <text evidence="2">The sequence shown here is derived from an EMBL/GenBank/DDBJ whole genome shotgun (WGS) entry which is preliminary data.</text>
</comment>
<dbReference type="AlphaFoldDB" id="A0A1F6NJF1"/>